<keyword evidence="2 4" id="KW-0808">Transferase</keyword>
<dbReference type="Pfam" id="PF00588">
    <property type="entry name" value="SpoU_methylase"/>
    <property type="match status" value="1"/>
</dbReference>
<dbReference type="GO" id="GO:0032259">
    <property type="term" value="P:methylation"/>
    <property type="evidence" value="ECO:0007669"/>
    <property type="project" value="UniProtKB-KW"/>
</dbReference>
<dbReference type="SUPFAM" id="SSF75217">
    <property type="entry name" value="alpha/beta knot"/>
    <property type="match status" value="1"/>
</dbReference>
<dbReference type="GO" id="GO:0141100">
    <property type="term" value="F:tRNA (guanine(18)-2'-O)-methyltransferase activity"/>
    <property type="evidence" value="ECO:0007669"/>
    <property type="project" value="UniProtKB-EC"/>
</dbReference>
<proteinExistence type="predicted"/>
<dbReference type="PANTHER" id="PTHR43191:SF7">
    <property type="entry name" value="OBP33PEP LIKE PROTEIN"/>
    <property type="match status" value="1"/>
</dbReference>
<comment type="caution">
    <text evidence="4">The sequence shown here is derived from an EMBL/GenBank/DDBJ whole genome shotgun (WGS) entry which is preliminary data.</text>
</comment>
<evidence type="ECO:0000256" key="2">
    <source>
        <dbReference type="ARBA" id="ARBA00022679"/>
    </source>
</evidence>
<dbReference type="EC" id="2.1.1.34" evidence="4"/>
<evidence type="ECO:0000313" key="5">
    <source>
        <dbReference type="Proteomes" id="UP000237968"/>
    </source>
</evidence>
<accession>A0A2S9XBU3</accession>
<dbReference type="GO" id="GO:0003723">
    <property type="term" value="F:RNA binding"/>
    <property type="evidence" value="ECO:0007669"/>
    <property type="project" value="InterPro"/>
</dbReference>
<dbReference type="PANTHER" id="PTHR43191">
    <property type="entry name" value="RRNA METHYLTRANSFERASE 3"/>
    <property type="match status" value="1"/>
</dbReference>
<dbReference type="InterPro" id="IPR051259">
    <property type="entry name" value="rRNA_Methyltransferase"/>
</dbReference>
<dbReference type="GO" id="GO:0006396">
    <property type="term" value="P:RNA processing"/>
    <property type="evidence" value="ECO:0007669"/>
    <property type="project" value="InterPro"/>
</dbReference>
<dbReference type="InterPro" id="IPR029026">
    <property type="entry name" value="tRNA_m1G_MTases_N"/>
</dbReference>
<evidence type="ECO:0000259" key="3">
    <source>
        <dbReference type="Pfam" id="PF00588"/>
    </source>
</evidence>
<feature type="domain" description="tRNA/rRNA methyltransferase SpoU type" evidence="3">
    <location>
        <begin position="73"/>
        <end position="217"/>
    </location>
</feature>
<dbReference type="Proteomes" id="UP000237968">
    <property type="component" value="Unassembled WGS sequence"/>
</dbReference>
<protein>
    <submittedName>
        <fullName evidence="4">tRNA (Guanosine(18)-2'-O)-methyltransferase</fullName>
        <ecNumber evidence="4">2.1.1.34</ecNumber>
    </submittedName>
</protein>
<keyword evidence="1 4" id="KW-0489">Methyltransferase</keyword>
<organism evidence="4 5">
    <name type="scientific">Enhygromyxa salina</name>
    <dbReference type="NCBI Taxonomy" id="215803"/>
    <lineage>
        <taxon>Bacteria</taxon>
        <taxon>Pseudomonadati</taxon>
        <taxon>Myxococcota</taxon>
        <taxon>Polyangia</taxon>
        <taxon>Nannocystales</taxon>
        <taxon>Nannocystaceae</taxon>
        <taxon>Enhygromyxa</taxon>
    </lineage>
</organism>
<keyword evidence="5" id="KW-1185">Reference proteome</keyword>
<evidence type="ECO:0000313" key="4">
    <source>
        <dbReference type="EMBL" id="PRP90327.1"/>
    </source>
</evidence>
<gene>
    <name evidence="4" type="primary">trmH_2</name>
    <name evidence="4" type="ORF">ENSA5_65740</name>
</gene>
<dbReference type="InterPro" id="IPR029028">
    <property type="entry name" value="Alpha/beta_knot_MTases"/>
</dbReference>
<dbReference type="AlphaFoldDB" id="A0A2S9XBU3"/>
<evidence type="ECO:0000256" key="1">
    <source>
        <dbReference type="ARBA" id="ARBA00022603"/>
    </source>
</evidence>
<reference evidence="4 5" key="1">
    <citation type="submission" date="2018-03" db="EMBL/GenBank/DDBJ databases">
        <title>Draft Genome Sequences of the Obligatory Marine Myxobacteria Enhygromyxa salina SWB005.</title>
        <authorList>
            <person name="Poehlein A."/>
            <person name="Moghaddam J.A."/>
            <person name="Harms H."/>
            <person name="Alanjari M."/>
            <person name="Koenig G.M."/>
            <person name="Daniel R."/>
            <person name="Schaeberle T.F."/>
        </authorList>
    </citation>
    <scope>NUCLEOTIDE SEQUENCE [LARGE SCALE GENOMIC DNA]</scope>
    <source>
        <strain evidence="4 5">SWB005</strain>
    </source>
</reference>
<dbReference type="InterPro" id="IPR001537">
    <property type="entry name" value="SpoU_MeTrfase"/>
</dbReference>
<dbReference type="OrthoDB" id="9785673at2"/>
<sequence>MIASSSAYSPAVRYQQRECQAAGCGLSFPVAEASELGSRCPLCQAPTRFVGEVYDTQEVHEDRIASGPRVEALLDNVRSLRNVGSMFRTADGAGVTHMHLGGFTPTPAHPKFAKTSLGAERSVAWSHQPDASAAAAALVAAGKRLWALEGGPRSRDLFELVDRAGGPGDPPIVLVLGHEVSGVDPRIIARCEEVARVPMAGIKGSLNVSVAFGVAAYLLRHARGVVLNPTRRG</sequence>
<name>A0A2S9XBU3_9BACT</name>
<dbReference type="Gene3D" id="3.40.1280.10">
    <property type="match status" value="1"/>
</dbReference>
<dbReference type="EMBL" id="PVNK01000285">
    <property type="protein sequence ID" value="PRP90327.1"/>
    <property type="molecule type" value="Genomic_DNA"/>
</dbReference>